<evidence type="ECO:0000256" key="4">
    <source>
        <dbReference type="ARBA" id="ARBA00023139"/>
    </source>
</evidence>
<accession>A0A364VAB1</accession>
<feature type="chain" id="PRO_5039047436" description="Lipoprotein LpqB" evidence="7">
    <location>
        <begin position="23"/>
        <end position="586"/>
    </location>
</feature>
<reference evidence="9 10" key="1">
    <citation type="journal article" date="2018" name="Syst. Appl. Microbiol.">
        <title>Corynebacterium heidelbergense sp. nov., isolated from the preen glands of Egyptian geese (Alopochen aegyptiacus).</title>
        <authorList>
            <person name="Braun M.S."/>
            <person name="Wang E."/>
            <person name="Zimmermann S."/>
            <person name="Wink M."/>
        </authorList>
    </citation>
    <scope>NUCLEOTIDE SEQUENCE [LARGE SCALE GENOMIC DNA]</scope>
    <source>
        <strain evidence="9 10">DSM 104638</strain>
    </source>
</reference>
<evidence type="ECO:0000259" key="8">
    <source>
        <dbReference type="SMART" id="SM00909"/>
    </source>
</evidence>
<keyword evidence="2 6" id="KW-0732">Signal</keyword>
<dbReference type="HAMAP" id="MF_01373">
    <property type="entry name" value="LpqB_lipoprot"/>
    <property type="match status" value="1"/>
</dbReference>
<proteinExistence type="inferred from homology"/>
<name>A0A364VAB1_9CORY</name>
<evidence type="ECO:0000313" key="9">
    <source>
        <dbReference type="EMBL" id="RAV33506.1"/>
    </source>
</evidence>
<evidence type="ECO:0000256" key="1">
    <source>
        <dbReference type="ARBA" id="ARBA00022475"/>
    </source>
</evidence>
<protein>
    <recommendedName>
        <fullName evidence="6">Lipoprotein LpqB</fullName>
    </recommendedName>
</protein>
<dbReference type="AlphaFoldDB" id="A0A364VAB1"/>
<dbReference type="SUPFAM" id="SSF82171">
    <property type="entry name" value="DPP6 N-terminal domain-like"/>
    <property type="match status" value="1"/>
</dbReference>
<keyword evidence="4 6" id="KW-0564">Palmitate</keyword>
<dbReference type="InterPro" id="IPR019606">
    <property type="entry name" value="GerMN"/>
</dbReference>
<keyword evidence="1 6" id="KW-1003">Cell membrane</keyword>
<evidence type="ECO:0000256" key="6">
    <source>
        <dbReference type="HAMAP-Rule" id="MF_01373"/>
    </source>
</evidence>
<gene>
    <name evidence="6" type="primary">lpqB</name>
    <name evidence="9" type="ORF">CWC39_08110</name>
</gene>
<dbReference type="NCBIfam" id="NF010141">
    <property type="entry name" value="PRK13616.1"/>
    <property type="match status" value="1"/>
</dbReference>
<dbReference type="Pfam" id="PF10647">
    <property type="entry name" value="Gmad1"/>
    <property type="match status" value="1"/>
</dbReference>
<comment type="similarity">
    <text evidence="6">Belongs to the LpqB lipoprotein family.</text>
</comment>
<dbReference type="InterPro" id="IPR023959">
    <property type="entry name" value="LpqB"/>
</dbReference>
<keyword evidence="5 6" id="KW-0449">Lipoprotein</keyword>
<dbReference type="SMART" id="SM00909">
    <property type="entry name" value="Germane"/>
    <property type="match status" value="1"/>
</dbReference>
<dbReference type="InterPro" id="IPR018910">
    <property type="entry name" value="LpqB_C"/>
</dbReference>
<dbReference type="Pfam" id="PF10646">
    <property type="entry name" value="Germane"/>
    <property type="match status" value="1"/>
</dbReference>
<organism evidence="9 10">
    <name type="scientific">Corynebacterium heidelbergense</name>
    <dbReference type="NCBI Taxonomy" id="2055947"/>
    <lineage>
        <taxon>Bacteria</taxon>
        <taxon>Bacillati</taxon>
        <taxon>Actinomycetota</taxon>
        <taxon>Actinomycetes</taxon>
        <taxon>Mycobacteriales</taxon>
        <taxon>Corynebacteriaceae</taxon>
        <taxon>Corynebacterium</taxon>
    </lineage>
</organism>
<evidence type="ECO:0000256" key="7">
    <source>
        <dbReference type="SAM" id="SignalP"/>
    </source>
</evidence>
<dbReference type="OrthoDB" id="3226781at2"/>
<evidence type="ECO:0000313" key="10">
    <source>
        <dbReference type="Proteomes" id="UP000251047"/>
    </source>
</evidence>
<dbReference type="RefSeq" id="WP_112769986.1">
    <property type="nucleotide sequence ID" value="NZ_CP063191.1"/>
</dbReference>
<keyword evidence="3 6" id="KW-0472">Membrane</keyword>
<dbReference type="Proteomes" id="UP000251047">
    <property type="component" value="Unassembled WGS sequence"/>
</dbReference>
<dbReference type="PROSITE" id="PS51257">
    <property type="entry name" value="PROKAR_LIPOPROTEIN"/>
    <property type="match status" value="1"/>
</dbReference>
<comment type="subcellular location">
    <subcellularLocation>
        <location evidence="6">Cell membrane</location>
        <topology evidence="6">Lipid-anchor</topology>
    </subcellularLocation>
</comment>
<evidence type="ECO:0000256" key="5">
    <source>
        <dbReference type="ARBA" id="ARBA00023288"/>
    </source>
</evidence>
<feature type="signal peptide" evidence="7">
    <location>
        <begin position="1"/>
        <end position="22"/>
    </location>
</feature>
<evidence type="ECO:0000256" key="2">
    <source>
        <dbReference type="ARBA" id="ARBA00022729"/>
    </source>
</evidence>
<dbReference type="InterPro" id="IPR059026">
    <property type="entry name" value="LpqB_N"/>
</dbReference>
<sequence>MSKSRRPTAAITAAITALSLTTAGCTTLPGDSAPEAVSSYAPTPDSNNVITPTKDEASDLLLRNFFRASAHPLGNYQAARKFLTPAAEKQWDSGQDTLILDRIDITSEGAAQDGRITYRVRGNVVGTLGPGGVYNPEYTAYETSYQMVRVDGQWRVDNLRDGVLLDRADFTEAYDARNIYFVEPKLDALVPDRRWVYNRQQSLGSSLVSLLATGPQSILAKGVKSYIPAGATVQTSVPDGGGFSVDFTGLTELQARDRELLAAQVVWTLATNDVRGPYSITADGAPLTEAVGNPWTVNDVSQFDPRREVAMPLRAVVNGSVQEVQNGSAQRVEGWLATENVESAAVAPQESVFAVVSEAGAERRKLMVGRADNQPVEAIQAGSLTRPSWGSNSAALYTVADGRRIMRFTRSATTGEISPTEIDTSALGSIGISSTAGNDAGEGRISVFQVSPDGARAVLLVNGRVYISVLEDNGNGRTVMGRPVEIGVPLGDSAVSAGWRTDNTVVVGTRASDAPVWTIAADGSVATQMTSRNLTAPVVAVASVGTVTYATDSRALMQIDSAEAETRFWREEPTLQGQRAVPVFAY</sequence>
<feature type="domain" description="GerMN" evidence="8">
    <location>
        <begin position="204"/>
        <end position="291"/>
    </location>
</feature>
<dbReference type="Pfam" id="PF25976">
    <property type="entry name" value="LpqB_N"/>
    <property type="match status" value="1"/>
</dbReference>
<comment type="caution">
    <text evidence="9">The sequence shown here is derived from an EMBL/GenBank/DDBJ whole genome shotgun (WGS) entry which is preliminary data.</text>
</comment>
<dbReference type="EMBL" id="PHQP01000067">
    <property type="protein sequence ID" value="RAV33506.1"/>
    <property type="molecule type" value="Genomic_DNA"/>
</dbReference>
<evidence type="ECO:0000256" key="3">
    <source>
        <dbReference type="ARBA" id="ARBA00023136"/>
    </source>
</evidence>
<dbReference type="GO" id="GO:0005886">
    <property type="term" value="C:plasma membrane"/>
    <property type="evidence" value="ECO:0007669"/>
    <property type="project" value="UniProtKB-SubCell"/>
</dbReference>